<dbReference type="Gene3D" id="3.40.50.720">
    <property type="entry name" value="NAD(P)-binding Rossmann-like Domain"/>
    <property type="match status" value="1"/>
</dbReference>
<dbReference type="InterPro" id="IPR036291">
    <property type="entry name" value="NAD(P)-bd_dom_sf"/>
</dbReference>
<dbReference type="GO" id="GO:0033499">
    <property type="term" value="P:galactose catabolic process via UDP-galactose, Leloir pathway"/>
    <property type="evidence" value="ECO:0007669"/>
    <property type="project" value="TreeGrafter"/>
</dbReference>
<comment type="similarity">
    <text evidence="1">Belongs to the NAD(P)-dependent epimerase/dehydratase family.</text>
</comment>
<proteinExistence type="inferred from homology"/>
<dbReference type="InterPro" id="IPR001509">
    <property type="entry name" value="Epimerase_deHydtase"/>
</dbReference>
<accession>A0A383B3B3</accession>
<feature type="non-terminal residue" evidence="3">
    <location>
        <position position="1"/>
    </location>
</feature>
<dbReference type="PANTHER" id="PTHR43725:SF53">
    <property type="entry name" value="UDP-ARABINOSE 4-EPIMERASE 1"/>
    <property type="match status" value="1"/>
</dbReference>
<organism evidence="3">
    <name type="scientific">marine metagenome</name>
    <dbReference type="NCBI Taxonomy" id="408172"/>
    <lineage>
        <taxon>unclassified sequences</taxon>
        <taxon>metagenomes</taxon>
        <taxon>ecological metagenomes</taxon>
    </lineage>
</organism>
<dbReference type="PANTHER" id="PTHR43725">
    <property type="entry name" value="UDP-GLUCOSE 4-EPIMERASE"/>
    <property type="match status" value="1"/>
</dbReference>
<sequence length="185" mass="21080">KVQTENKLIKMQKNNNFNYIILRYFNVAGADPKLRSGLISKKPTHLIKIASQAAIGKLNSVTIFGNDYNTHDGTAIRDYIHVSDLADIHVKSLEYILEKKQSKILNCGYGKGYSVKEVLDTLNRVCNNKIYIKYGNRRSGDALSLVSNTNQLMETISWAPKYNDLETILKTSIKWENKIQNEKIL</sequence>
<name>A0A383B3B3_9ZZZZ</name>
<reference evidence="3" key="1">
    <citation type="submission" date="2018-05" db="EMBL/GenBank/DDBJ databases">
        <authorList>
            <person name="Lanie J.A."/>
            <person name="Ng W.-L."/>
            <person name="Kazmierczak K.M."/>
            <person name="Andrzejewski T.M."/>
            <person name="Davidsen T.M."/>
            <person name="Wayne K.J."/>
            <person name="Tettelin H."/>
            <person name="Glass J.I."/>
            <person name="Rusch D."/>
            <person name="Podicherti R."/>
            <person name="Tsui H.-C.T."/>
            <person name="Winkler M.E."/>
        </authorList>
    </citation>
    <scope>NUCLEOTIDE SEQUENCE</scope>
</reference>
<evidence type="ECO:0000256" key="1">
    <source>
        <dbReference type="ARBA" id="ARBA00007637"/>
    </source>
</evidence>
<gene>
    <name evidence="3" type="ORF">METZ01_LOCUS467520</name>
</gene>
<evidence type="ECO:0000313" key="3">
    <source>
        <dbReference type="EMBL" id="SVE14666.1"/>
    </source>
</evidence>
<protein>
    <recommendedName>
        <fullName evidence="2">NAD-dependent epimerase/dehydratase domain-containing protein</fullName>
    </recommendedName>
</protein>
<dbReference type="AlphaFoldDB" id="A0A383B3B3"/>
<dbReference type="Gene3D" id="3.90.25.10">
    <property type="entry name" value="UDP-galactose 4-epimerase, domain 1"/>
    <property type="match status" value="1"/>
</dbReference>
<evidence type="ECO:0000259" key="2">
    <source>
        <dbReference type="Pfam" id="PF01370"/>
    </source>
</evidence>
<feature type="domain" description="NAD-dependent epimerase/dehydratase" evidence="2">
    <location>
        <begin position="1"/>
        <end position="108"/>
    </location>
</feature>
<dbReference type="EMBL" id="UINC01197271">
    <property type="protein sequence ID" value="SVE14666.1"/>
    <property type="molecule type" value="Genomic_DNA"/>
</dbReference>
<dbReference type="SUPFAM" id="SSF51735">
    <property type="entry name" value="NAD(P)-binding Rossmann-fold domains"/>
    <property type="match status" value="1"/>
</dbReference>
<dbReference type="Pfam" id="PF01370">
    <property type="entry name" value="Epimerase"/>
    <property type="match status" value="1"/>
</dbReference>